<evidence type="ECO:0000313" key="3">
    <source>
        <dbReference type="Proteomes" id="UP000245629"/>
    </source>
</evidence>
<feature type="chain" id="PRO_5015485098" evidence="1">
    <location>
        <begin position="18"/>
        <end position="59"/>
    </location>
</feature>
<dbReference type="Proteomes" id="UP000245629">
    <property type="component" value="Chromosome 2"/>
</dbReference>
<gene>
    <name evidence="2" type="ORF">DEW08_11355</name>
</gene>
<sequence>MRRLLGLLLLPAAVALAGCQEEAQRPVHLDKGVYRGAPDTARSAEQVRALEQRTATQRF</sequence>
<accession>A0A2S2CQJ9</accession>
<organism evidence="2 3">
    <name type="scientific">Azospirillum thermophilum</name>
    <dbReference type="NCBI Taxonomy" id="2202148"/>
    <lineage>
        <taxon>Bacteria</taxon>
        <taxon>Pseudomonadati</taxon>
        <taxon>Pseudomonadota</taxon>
        <taxon>Alphaproteobacteria</taxon>
        <taxon>Rhodospirillales</taxon>
        <taxon>Azospirillaceae</taxon>
        <taxon>Azospirillum</taxon>
    </lineage>
</organism>
<evidence type="ECO:0000256" key="1">
    <source>
        <dbReference type="SAM" id="SignalP"/>
    </source>
</evidence>
<keyword evidence="3" id="KW-1185">Reference proteome</keyword>
<dbReference type="RefSeq" id="WP_109327203.1">
    <property type="nucleotide sequence ID" value="NZ_CP029353.1"/>
</dbReference>
<dbReference type="KEGG" id="azz:DEW08_11355"/>
<dbReference type="OrthoDB" id="7307625at2"/>
<dbReference type="AlphaFoldDB" id="A0A2S2CQJ9"/>
<dbReference type="EMBL" id="CP029353">
    <property type="protein sequence ID" value="AWK86756.1"/>
    <property type="molecule type" value="Genomic_DNA"/>
</dbReference>
<keyword evidence="1" id="KW-0732">Signal</keyword>
<reference evidence="3" key="1">
    <citation type="submission" date="2018-05" db="EMBL/GenBank/DDBJ databases">
        <title>Azospirillum thermophila sp. nov., a novel isolated from hot spring.</title>
        <authorList>
            <person name="Zhao Z."/>
        </authorList>
    </citation>
    <scope>NUCLEOTIDE SEQUENCE [LARGE SCALE GENOMIC DNA]</scope>
    <source>
        <strain evidence="3">CFH 70021</strain>
    </source>
</reference>
<protein>
    <submittedName>
        <fullName evidence="2">Uncharacterized protein</fullName>
    </submittedName>
</protein>
<name>A0A2S2CQJ9_9PROT</name>
<proteinExistence type="predicted"/>
<feature type="signal peptide" evidence="1">
    <location>
        <begin position="1"/>
        <end position="17"/>
    </location>
</feature>
<dbReference type="PROSITE" id="PS51257">
    <property type="entry name" value="PROKAR_LIPOPROTEIN"/>
    <property type="match status" value="1"/>
</dbReference>
<evidence type="ECO:0000313" key="2">
    <source>
        <dbReference type="EMBL" id="AWK86756.1"/>
    </source>
</evidence>